<keyword evidence="6 8" id="KW-1133">Transmembrane helix</keyword>
<name>A0A5R9G5T6_9BACL</name>
<dbReference type="AlphaFoldDB" id="A0A5R9G5T6"/>
<feature type="transmembrane region" description="Helical" evidence="8">
    <location>
        <begin position="72"/>
        <end position="96"/>
    </location>
</feature>
<dbReference type="PANTHER" id="PTHR34975">
    <property type="entry name" value="SPORE GERMINATION PROTEIN A2"/>
    <property type="match status" value="1"/>
</dbReference>
<comment type="subcellular location">
    <subcellularLocation>
        <location evidence="1">Membrane</location>
        <topology evidence="1">Multi-pass membrane protein</topology>
    </subcellularLocation>
</comment>
<accession>A0A5R9G5T6</accession>
<dbReference type="OrthoDB" id="2829675at2"/>
<dbReference type="GO" id="GO:0009847">
    <property type="term" value="P:spore germination"/>
    <property type="evidence" value="ECO:0007669"/>
    <property type="project" value="InterPro"/>
</dbReference>
<organism evidence="9 10">
    <name type="scientific">Paenibacillus antri</name>
    <dbReference type="NCBI Taxonomy" id="2582848"/>
    <lineage>
        <taxon>Bacteria</taxon>
        <taxon>Bacillati</taxon>
        <taxon>Bacillota</taxon>
        <taxon>Bacilli</taxon>
        <taxon>Bacillales</taxon>
        <taxon>Paenibacillaceae</taxon>
        <taxon>Paenibacillus</taxon>
    </lineage>
</organism>
<evidence type="ECO:0000256" key="1">
    <source>
        <dbReference type="ARBA" id="ARBA00004141"/>
    </source>
</evidence>
<dbReference type="EMBL" id="VCIW01000040">
    <property type="protein sequence ID" value="TLS48324.1"/>
    <property type="molecule type" value="Genomic_DNA"/>
</dbReference>
<feature type="transmembrane region" description="Helical" evidence="8">
    <location>
        <begin position="210"/>
        <end position="235"/>
    </location>
</feature>
<protein>
    <submittedName>
        <fullName evidence="9">Uncharacterized protein</fullName>
    </submittedName>
</protein>
<feature type="transmembrane region" description="Helical" evidence="8">
    <location>
        <begin position="328"/>
        <end position="348"/>
    </location>
</feature>
<dbReference type="PANTHER" id="PTHR34975:SF2">
    <property type="entry name" value="SPORE GERMINATION PROTEIN A2"/>
    <property type="match status" value="1"/>
</dbReference>
<dbReference type="InterPro" id="IPR004761">
    <property type="entry name" value="Spore_GerAB"/>
</dbReference>
<evidence type="ECO:0000313" key="10">
    <source>
        <dbReference type="Proteomes" id="UP000309676"/>
    </source>
</evidence>
<evidence type="ECO:0000256" key="7">
    <source>
        <dbReference type="ARBA" id="ARBA00023136"/>
    </source>
</evidence>
<evidence type="ECO:0000256" key="3">
    <source>
        <dbReference type="ARBA" id="ARBA00022448"/>
    </source>
</evidence>
<keyword evidence="3" id="KW-0813">Transport</keyword>
<evidence type="ECO:0000313" key="9">
    <source>
        <dbReference type="EMBL" id="TLS48324.1"/>
    </source>
</evidence>
<keyword evidence="7 8" id="KW-0472">Membrane</keyword>
<feature type="transmembrane region" description="Helical" evidence="8">
    <location>
        <begin position="108"/>
        <end position="132"/>
    </location>
</feature>
<dbReference type="GO" id="GO:0016020">
    <property type="term" value="C:membrane"/>
    <property type="evidence" value="ECO:0007669"/>
    <property type="project" value="UniProtKB-SubCell"/>
</dbReference>
<evidence type="ECO:0000256" key="6">
    <source>
        <dbReference type="ARBA" id="ARBA00022989"/>
    </source>
</evidence>
<proteinExistence type="inferred from homology"/>
<evidence type="ECO:0000256" key="2">
    <source>
        <dbReference type="ARBA" id="ARBA00007998"/>
    </source>
</evidence>
<evidence type="ECO:0000256" key="4">
    <source>
        <dbReference type="ARBA" id="ARBA00022544"/>
    </source>
</evidence>
<evidence type="ECO:0000256" key="5">
    <source>
        <dbReference type="ARBA" id="ARBA00022692"/>
    </source>
</evidence>
<comment type="caution">
    <text evidence="9">The sequence shown here is derived from an EMBL/GenBank/DDBJ whole genome shotgun (WGS) entry which is preliminary data.</text>
</comment>
<feature type="transmembrane region" description="Helical" evidence="8">
    <location>
        <begin position="297"/>
        <end position="316"/>
    </location>
</feature>
<feature type="transmembrane region" description="Helical" evidence="8">
    <location>
        <begin position="266"/>
        <end position="285"/>
    </location>
</feature>
<feature type="transmembrane region" description="Helical" evidence="8">
    <location>
        <begin position="41"/>
        <end position="60"/>
    </location>
</feature>
<keyword evidence="5 8" id="KW-0812">Transmembrane</keyword>
<dbReference type="Pfam" id="PF03845">
    <property type="entry name" value="Spore_permease"/>
    <property type="match status" value="1"/>
</dbReference>
<keyword evidence="4" id="KW-0309">Germination</keyword>
<comment type="similarity">
    <text evidence="2">Belongs to the amino acid-polyamine-organocation (APC) superfamily. Spore germination protein (SGP) (TC 2.A.3.9) family.</text>
</comment>
<reference evidence="9 10" key="1">
    <citation type="submission" date="2019-05" db="EMBL/GenBank/DDBJ databases">
        <authorList>
            <person name="Narsing Rao M.P."/>
            <person name="Li W.J."/>
        </authorList>
    </citation>
    <scope>NUCLEOTIDE SEQUENCE [LARGE SCALE GENOMIC DNA]</scope>
    <source>
        <strain evidence="9 10">SYSU_K30003</strain>
    </source>
</reference>
<sequence>MNNNLSRSQVLMIGCAFVLDSTLISKPSLVIRDLESDFWAGFLPAFGYGLAAVALFAMLASRFPRKDLFDGLIAASPFWGRLVVAICVLFFFGVLVRDTRATTDFVKVSLLTVTPITVIAVCLAFCLVAAARHGKLSVARMSQLWQPMLILLVLLLPVFLSSTLALGNLLPVFQHTPLQVFEGGSHLYSYMGEAVGTFMIAKYRTWTTKFSLFSLALGWFLLLVLTFSVVMTLGVEIPMRTFYPNYEMIRKVRLTDFLDRLDLPMIGIWLPAMVVKASFGLYIVANGIARIVPKWKLGLVATAAMAAALAIALYGFRNALQIFDFDRYWTPVSASFHLGLPALLLMLFRKRKKPPTKSAAEAEQEAM</sequence>
<feature type="transmembrane region" description="Helical" evidence="8">
    <location>
        <begin position="144"/>
        <end position="167"/>
    </location>
</feature>
<dbReference type="NCBIfam" id="TIGR00912">
    <property type="entry name" value="2A0309"/>
    <property type="match status" value="1"/>
</dbReference>
<evidence type="ECO:0000256" key="8">
    <source>
        <dbReference type="SAM" id="Phobius"/>
    </source>
</evidence>
<dbReference type="RefSeq" id="WP_138198278.1">
    <property type="nucleotide sequence ID" value="NZ_VCIW01000040.1"/>
</dbReference>
<keyword evidence="10" id="KW-1185">Reference proteome</keyword>
<gene>
    <name evidence="9" type="ORF">FE782_31330</name>
</gene>
<dbReference type="Proteomes" id="UP000309676">
    <property type="component" value="Unassembled WGS sequence"/>
</dbReference>